<dbReference type="PANTHER" id="PTHR32060">
    <property type="entry name" value="TAIL-SPECIFIC PROTEASE"/>
    <property type="match status" value="1"/>
</dbReference>
<dbReference type="AlphaFoldDB" id="E7RYJ1"/>
<dbReference type="HOGENOM" id="CLU_031949_2_0_4"/>
<dbReference type="SMART" id="SM00245">
    <property type="entry name" value="TSPc"/>
    <property type="match status" value="1"/>
</dbReference>
<accession>E7RYJ1</accession>
<evidence type="ECO:0000313" key="4">
    <source>
        <dbReference type="Proteomes" id="UP000011021"/>
    </source>
</evidence>
<dbReference type="InterPro" id="IPR036034">
    <property type="entry name" value="PDZ_sf"/>
</dbReference>
<dbReference type="GO" id="GO:0004175">
    <property type="term" value="F:endopeptidase activity"/>
    <property type="evidence" value="ECO:0007669"/>
    <property type="project" value="TreeGrafter"/>
</dbReference>
<evidence type="ECO:0000313" key="3">
    <source>
        <dbReference type="EMBL" id="EFV94499.1"/>
    </source>
</evidence>
<dbReference type="InterPro" id="IPR005151">
    <property type="entry name" value="Tail-specific_protease"/>
</dbReference>
<evidence type="ECO:0000259" key="2">
    <source>
        <dbReference type="SMART" id="SM00245"/>
    </source>
</evidence>
<dbReference type="Gene3D" id="2.30.42.10">
    <property type="match status" value="1"/>
</dbReference>
<dbReference type="GO" id="GO:0006508">
    <property type="term" value="P:proteolysis"/>
    <property type="evidence" value="ECO:0007669"/>
    <property type="project" value="InterPro"/>
</dbReference>
<name>E7RYJ1_9BURK</name>
<dbReference type="SUPFAM" id="SSF52096">
    <property type="entry name" value="ClpP/crotonase"/>
    <property type="match status" value="1"/>
</dbReference>
<dbReference type="EMBL" id="AEQP01000017">
    <property type="protein sequence ID" value="EFV94499.1"/>
    <property type="molecule type" value="Genomic_DNA"/>
</dbReference>
<gene>
    <name evidence="3" type="ORF">HMPREF0551_1755</name>
</gene>
<dbReference type="Gene3D" id="3.90.226.10">
    <property type="entry name" value="2-enoyl-CoA Hydratase, Chain A, domain 1"/>
    <property type="match status" value="1"/>
</dbReference>
<feature type="signal peptide" evidence="1">
    <location>
        <begin position="1"/>
        <end position="37"/>
    </location>
</feature>
<reference evidence="3 4" key="1">
    <citation type="submission" date="2010-12" db="EMBL/GenBank/DDBJ databases">
        <authorList>
            <person name="Muzny D."/>
            <person name="Qin X."/>
            <person name="Deng J."/>
            <person name="Jiang H."/>
            <person name="Liu Y."/>
            <person name="Qu J."/>
            <person name="Song X.-Z."/>
            <person name="Zhang L."/>
            <person name="Thornton R."/>
            <person name="Coyle M."/>
            <person name="Francisco L."/>
            <person name="Jackson L."/>
            <person name="Javaid M."/>
            <person name="Korchina V."/>
            <person name="Kovar C."/>
            <person name="Mata R."/>
            <person name="Mathew T."/>
            <person name="Ngo R."/>
            <person name="Nguyen L."/>
            <person name="Nguyen N."/>
            <person name="Okwuonu G."/>
            <person name="Ongeri F."/>
            <person name="Pham C."/>
            <person name="Simmons D."/>
            <person name="Wilczek-Boney K."/>
            <person name="Hale W."/>
            <person name="Jakkamsetti A."/>
            <person name="Pham P."/>
            <person name="Ruth R."/>
            <person name="San Lucas F."/>
            <person name="Warren J."/>
            <person name="Zhang J."/>
            <person name="Zhao Z."/>
            <person name="Zhou C."/>
            <person name="Zhu D."/>
            <person name="Lee S."/>
            <person name="Bess C."/>
            <person name="Blankenburg K."/>
            <person name="Forbes L."/>
            <person name="Fu Q."/>
            <person name="Gubbala S."/>
            <person name="Hirani K."/>
            <person name="Jayaseelan J.C."/>
            <person name="Lara F."/>
            <person name="Munidasa M."/>
            <person name="Palculict T."/>
            <person name="Patil S."/>
            <person name="Pu L.-L."/>
            <person name="Saada N."/>
            <person name="Tang L."/>
            <person name="Weissenberger G."/>
            <person name="Zhu Y."/>
            <person name="Hemphill L."/>
            <person name="Shang Y."/>
            <person name="Youmans B."/>
            <person name="Ayvaz T."/>
            <person name="Ross M."/>
            <person name="Santibanez J."/>
            <person name="Aqrawi P."/>
            <person name="Gross S."/>
            <person name="Joshi V."/>
            <person name="Fowler G."/>
            <person name="Nazareth L."/>
            <person name="Reid J."/>
            <person name="Worley K."/>
            <person name="Petrosino J."/>
            <person name="Highlander S."/>
            <person name="Gibbs R."/>
        </authorList>
    </citation>
    <scope>NUCLEOTIDE SEQUENCE [LARGE SCALE GENOMIC DNA]</scope>
    <source>
        <strain evidence="3 4">ATCC 51599</strain>
    </source>
</reference>
<dbReference type="STRING" id="887898.HMPREF0551_1755"/>
<evidence type="ECO:0000256" key="1">
    <source>
        <dbReference type="SAM" id="SignalP"/>
    </source>
</evidence>
<dbReference type="PANTHER" id="PTHR32060:SF30">
    <property type="entry name" value="CARBOXY-TERMINAL PROCESSING PROTEASE CTPA"/>
    <property type="match status" value="1"/>
</dbReference>
<proteinExistence type="predicted"/>
<dbReference type="GO" id="GO:0007165">
    <property type="term" value="P:signal transduction"/>
    <property type="evidence" value="ECO:0007669"/>
    <property type="project" value="TreeGrafter"/>
</dbReference>
<sequence>MYIAGHGGFRHDRCMNATKFSLSAVSALLATALAACGGGGGGAAPTPAAAVDPAAGSAILLGSSTQLANQCAPENSLARDAQGNLLSGYRSGSRLIEQSFVRAYLQENYLWYQEMPASLVVPPIYTQAAYQDGMSSWFRDLLSPQKNTNGARKDRFSFAMPTADWKAQSQAGAVSGYGVDLGVLKSEVPRDVRVTLVTPGTPAERLNVARGDRLLWVVTAAGKRIDVVNTEVQEEVDELNRVLFKANEGENTGFEFRPVEGGEKNREVELSAGQYTAPPVQTTRVIDGAGGAKVGYVLFNGFNLLAEAQLVKAVTEMQGQQVQDVVVDLRYNGGGYLYQSAQLAYMLSDPTLTKDKVFERLQYNDKRRKDESLMRFLTVTSGTEGTNTRYGQTLPNLGLKRVYVLTGNNTCSASESLINGLRGVDVEVVQIGNTTCGKPYGFTAHDNCGMSYFPIEFNGVNDKGVGGFDAGFEPTCKVADDLEHQLGDPNERLLAAALHHRQYGQCPATASTKALGGATQAVLSDPQLVRSPAQTSKFVLP</sequence>
<feature type="domain" description="Tail specific protease" evidence="2">
    <location>
        <begin position="263"/>
        <end position="479"/>
    </location>
</feature>
<comment type="caution">
    <text evidence="3">The sequence shown here is derived from an EMBL/GenBank/DDBJ whole genome shotgun (WGS) entry which is preliminary data.</text>
</comment>
<dbReference type="GO" id="GO:0030288">
    <property type="term" value="C:outer membrane-bounded periplasmic space"/>
    <property type="evidence" value="ECO:0007669"/>
    <property type="project" value="TreeGrafter"/>
</dbReference>
<dbReference type="eggNOG" id="COG0793">
    <property type="taxonomic scope" value="Bacteria"/>
</dbReference>
<keyword evidence="4" id="KW-1185">Reference proteome</keyword>
<feature type="chain" id="PRO_5003221799" evidence="1">
    <location>
        <begin position="38"/>
        <end position="541"/>
    </location>
</feature>
<dbReference type="GO" id="GO:0008236">
    <property type="term" value="F:serine-type peptidase activity"/>
    <property type="evidence" value="ECO:0007669"/>
    <property type="project" value="InterPro"/>
</dbReference>
<dbReference type="Proteomes" id="UP000011021">
    <property type="component" value="Unassembled WGS sequence"/>
</dbReference>
<protein>
    <submittedName>
        <fullName evidence="3">Peptidase, S41 family</fullName>
    </submittedName>
</protein>
<dbReference type="Pfam" id="PF03572">
    <property type="entry name" value="Peptidase_S41"/>
    <property type="match status" value="1"/>
</dbReference>
<keyword evidence="1" id="KW-0732">Signal</keyword>
<dbReference type="InterPro" id="IPR029045">
    <property type="entry name" value="ClpP/crotonase-like_dom_sf"/>
</dbReference>
<organism evidence="3 4">
    <name type="scientific">Lautropia mirabilis ATCC 51599</name>
    <dbReference type="NCBI Taxonomy" id="887898"/>
    <lineage>
        <taxon>Bacteria</taxon>
        <taxon>Pseudomonadati</taxon>
        <taxon>Pseudomonadota</taxon>
        <taxon>Betaproteobacteria</taxon>
        <taxon>Burkholderiales</taxon>
        <taxon>Burkholderiaceae</taxon>
        <taxon>Lautropia</taxon>
    </lineage>
</organism>
<dbReference type="MEROPS" id="S41.012"/>
<dbReference type="Gene3D" id="3.30.750.170">
    <property type="match status" value="1"/>
</dbReference>